<comment type="catalytic activity">
    <reaction evidence="5">
        <text>L-cysteinyl-[protein] + hexadecanoyl-CoA = S-hexadecanoyl-L-cysteinyl-[protein] + CoA</text>
        <dbReference type="Rhea" id="RHEA:36683"/>
        <dbReference type="Rhea" id="RHEA-COMP:10131"/>
        <dbReference type="Rhea" id="RHEA-COMP:11032"/>
        <dbReference type="ChEBI" id="CHEBI:29950"/>
        <dbReference type="ChEBI" id="CHEBI:57287"/>
        <dbReference type="ChEBI" id="CHEBI:57379"/>
        <dbReference type="ChEBI" id="CHEBI:74151"/>
        <dbReference type="EC" id="2.3.1.225"/>
    </reaction>
</comment>
<comment type="caution">
    <text evidence="8">The sequence shown here is derived from an EMBL/GenBank/DDBJ whole genome shotgun (WGS) entry which is preliminary data.</text>
</comment>
<dbReference type="GO" id="GO:0005783">
    <property type="term" value="C:endoplasmic reticulum"/>
    <property type="evidence" value="ECO:0007669"/>
    <property type="project" value="TreeGrafter"/>
</dbReference>
<comment type="subcellular location">
    <subcellularLocation>
        <location evidence="1">Endomembrane system</location>
        <topology evidence="1">Multi-pass membrane protein</topology>
    </subcellularLocation>
</comment>
<dbReference type="GO" id="GO:0005794">
    <property type="term" value="C:Golgi apparatus"/>
    <property type="evidence" value="ECO:0007669"/>
    <property type="project" value="TreeGrafter"/>
</dbReference>
<feature type="transmembrane region" description="Helical" evidence="7">
    <location>
        <begin position="98"/>
        <end position="119"/>
    </location>
</feature>
<dbReference type="InterPro" id="IPR039859">
    <property type="entry name" value="PFA4/ZDH16/20/ERF2-like"/>
</dbReference>
<dbReference type="PANTHER" id="PTHR22883">
    <property type="entry name" value="ZINC FINGER DHHC DOMAIN CONTAINING PROTEIN"/>
    <property type="match status" value="1"/>
</dbReference>
<evidence type="ECO:0000313" key="9">
    <source>
        <dbReference type="Proteomes" id="UP000188268"/>
    </source>
</evidence>
<evidence type="ECO:0000256" key="3">
    <source>
        <dbReference type="ARBA" id="ARBA00023139"/>
    </source>
</evidence>
<dbReference type="STRING" id="210143.A0A1R3IZJ4"/>
<evidence type="ECO:0000313" key="8">
    <source>
        <dbReference type="EMBL" id="OMO88012.1"/>
    </source>
</evidence>
<feature type="transmembrane region" description="Helical" evidence="7">
    <location>
        <begin position="200"/>
        <end position="223"/>
    </location>
</feature>
<feature type="region of interest" description="Disordered" evidence="6">
    <location>
        <begin position="321"/>
        <end position="406"/>
    </location>
</feature>
<keyword evidence="3" id="KW-0564">Palmitate</keyword>
<protein>
    <recommendedName>
        <fullName evidence="2">protein S-acyltransferase</fullName>
        <ecNumber evidence="2">2.3.1.225</ecNumber>
    </recommendedName>
</protein>
<proteinExistence type="predicted"/>
<feature type="transmembrane region" description="Helical" evidence="7">
    <location>
        <begin position="67"/>
        <end position="86"/>
    </location>
</feature>
<keyword evidence="9" id="KW-1185">Reference proteome</keyword>
<dbReference type="AlphaFoldDB" id="A0A1R3IZJ4"/>
<feature type="region of interest" description="Disordered" evidence="6">
    <location>
        <begin position="279"/>
        <end position="300"/>
    </location>
</feature>
<dbReference type="GO" id="GO:0006612">
    <property type="term" value="P:protein targeting to membrane"/>
    <property type="evidence" value="ECO:0007669"/>
    <property type="project" value="TreeGrafter"/>
</dbReference>
<evidence type="ECO:0000256" key="6">
    <source>
        <dbReference type="SAM" id="MobiDB-lite"/>
    </source>
</evidence>
<keyword evidence="8" id="KW-0808">Transferase</keyword>
<evidence type="ECO:0000256" key="7">
    <source>
        <dbReference type="SAM" id="Phobius"/>
    </source>
</evidence>
<organism evidence="8 9">
    <name type="scientific">Corchorus capsularis</name>
    <name type="common">Jute</name>
    <dbReference type="NCBI Taxonomy" id="210143"/>
    <lineage>
        <taxon>Eukaryota</taxon>
        <taxon>Viridiplantae</taxon>
        <taxon>Streptophyta</taxon>
        <taxon>Embryophyta</taxon>
        <taxon>Tracheophyta</taxon>
        <taxon>Spermatophyta</taxon>
        <taxon>Magnoliopsida</taxon>
        <taxon>eudicotyledons</taxon>
        <taxon>Gunneridae</taxon>
        <taxon>Pentapetalae</taxon>
        <taxon>rosids</taxon>
        <taxon>malvids</taxon>
        <taxon>Malvales</taxon>
        <taxon>Malvaceae</taxon>
        <taxon>Grewioideae</taxon>
        <taxon>Apeibeae</taxon>
        <taxon>Corchorus</taxon>
    </lineage>
</organism>
<dbReference type="OMA" id="NFRAKIP"/>
<feature type="compositionally biased region" description="Basic and acidic residues" evidence="6">
    <location>
        <begin position="321"/>
        <end position="331"/>
    </location>
</feature>
<dbReference type="PANTHER" id="PTHR22883:SF43">
    <property type="entry name" value="PALMITOYLTRANSFERASE APP"/>
    <property type="match status" value="1"/>
</dbReference>
<gene>
    <name evidence="8" type="ORF">CCACVL1_08591</name>
</gene>
<feature type="compositionally biased region" description="Polar residues" evidence="6">
    <location>
        <begin position="393"/>
        <end position="406"/>
    </location>
</feature>
<keyword evidence="7" id="KW-1133">Transmembrane helix</keyword>
<evidence type="ECO:0000256" key="5">
    <source>
        <dbReference type="ARBA" id="ARBA00048048"/>
    </source>
</evidence>
<evidence type="ECO:0000256" key="4">
    <source>
        <dbReference type="ARBA" id="ARBA00023288"/>
    </source>
</evidence>
<evidence type="ECO:0000256" key="1">
    <source>
        <dbReference type="ARBA" id="ARBA00004127"/>
    </source>
</evidence>
<evidence type="ECO:0000256" key="2">
    <source>
        <dbReference type="ARBA" id="ARBA00012210"/>
    </source>
</evidence>
<dbReference type="Gramene" id="OMO88012">
    <property type="protein sequence ID" value="OMO88012"/>
    <property type="gene ID" value="CCACVL1_08591"/>
</dbReference>
<dbReference type="GO" id="GO:0019706">
    <property type="term" value="F:protein-cysteine S-palmitoyltransferase activity"/>
    <property type="evidence" value="ECO:0007669"/>
    <property type="project" value="UniProtKB-EC"/>
</dbReference>
<name>A0A1R3IZJ4_COCAP</name>
<keyword evidence="7" id="KW-0472">Membrane</keyword>
<dbReference type="Proteomes" id="UP000188268">
    <property type="component" value="Unassembled WGS sequence"/>
</dbReference>
<dbReference type="EC" id="2.3.1.225" evidence="2"/>
<reference evidence="8 9" key="1">
    <citation type="submission" date="2013-09" db="EMBL/GenBank/DDBJ databases">
        <title>Corchorus capsularis genome sequencing.</title>
        <authorList>
            <person name="Alam M."/>
            <person name="Haque M.S."/>
            <person name="Islam M.S."/>
            <person name="Emdad E.M."/>
            <person name="Islam M.M."/>
            <person name="Ahmed B."/>
            <person name="Halim A."/>
            <person name="Hossen Q.M.M."/>
            <person name="Hossain M.Z."/>
            <person name="Ahmed R."/>
            <person name="Khan M.M."/>
            <person name="Islam R."/>
            <person name="Rashid M.M."/>
            <person name="Khan S.A."/>
            <person name="Rahman M.S."/>
            <person name="Alam M."/>
        </authorList>
    </citation>
    <scope>NUCLEOTIDE SEQUENCE [LARGE SCALE GENOMIC DNA]</scope>
    <source>
        <strain evidence="9">cv. CVL-1</strain>
        <tissue evidence="8">Whole seedling</tissue>
    </source>
</reference>
<keyword evidence="4" id="KW-0449">Lipoprotein</keyword>
<feature type="compositionally biased region" description="Basic and acidic residues" evidence="6">
    <location>
        <begin position="382"/>
        <end position="392"/>
    </location>
</feature>
<sequence>MPRQFVIRHGRGWIIFIRIFVGCPPPPDLADEANHGDGFIRTYKAWKGSNVFLLGGRFIFGPDVRSLFLTIFLIAAPVAVFCVFVARKLMDDFPHHWGVSIMAIVVALTLCDIIFLLLTSGRDPGIIPRNTHPPEPEGYEGGYEVRPGQTPPLRLPRTKDVLVNDLTTTALGLASVLDWRIMDGEKTTIWKAIANTPASIVLVVYTFIAFWFVGGLTVFHLYLISTNQSTYENFRYRYDRRENPYNRGVIKNLMEVFCTSIPPSKSNFREKIPREPAIPPRTVHGGFISPNKGKVDGDIEMGSKPVWNEALGEMSDYERQFSSDSLDKDNGLPDVSPDLSRILPPENTEGRGVMNHPRRSSWGRNSERWEISPEILPLSRMGESKRMNERSNADSTYGNQQLETKF</sequence>
<dbReference type="EMBL" id="AWWV01009112">
    <property type="protein sequence ID" value="OMO88012.1"/>
    <property type="molecule type" value="Genomic_DNA"/>
</dbReference>
<keyword evidence="8" id="KW-0012">Acyltransferase</keyword>
<dbReference type="OrthoDB" id="4096362at2759"/>
<accession>A0A1R3IZJ4</accession>
<keyword evidence="7" id="KW-0812">Transmembrane</keyword>